<keyword evidence="4 6" id="KW-1133">Transmembrane helix</keyword>
<feature type="transmembrane region" description="Helical" evidence="6">
    <location>
        <begin position="255"/>
        <end position="277"/>
    </location>
</feature>
<dbReference type="AlphaFoldDB" id="A0A9D2NRI0"/>
<proteinExistence type="predicted"/>
<keyword evidence="5 6" id="KW-0472">Membrane</keyword>
<dbReference type="Pfam" id="PF01895">
    <property type="entry name" value="PhoU"/>
    <property type="match status" value="2"/>
</dbReference>
<dbReference type="Pfam" id="PF02690">
    <property type="entry name" value="Na_Pi_cotrans"/>
    <property type="match status" value="2"/>
</dbReference>
<organism evidence="8 9">
    <name type="scientific">Candidatus Merdibacter merdavium</name>
    <dbReference type="NCBI Taxonomy" id="2838692"/>
    <lineage>
        <taxon>Bacteria</taxon>
        <taxon>Bacillati</taxon>
        <taxon>Bacillota</taxon>
        <taxon>Erysipelotrichia</taxon>
        <taxon>Erysipelotrichales</taxon>
        <taxon>Erysipelotrichaceae</taxon>
        <taxon>Merdibacter</taxon>
    </lineage>
</organism>
<dbReference type="GO" id="GO:0044341">
    <property type="term" value="P:sodium-dependent phosphate transport"/>
    <property type="evidence" value="ECO:0007669"/>
    <property type="project" value="InterPro"/>
</dbReference>
<keyword evidence="2" id="KW-1003">Cell membrane</keyword>
<reference evidence="8" key="1">
    <citation type="journal article" date="2021" name="PeerJ">
        <title>Extensive microbial diversity within the chicken gut microbiome revealed by metagenomics and culture.</title>
        <authorList>
            <person name="Gilroy R."/>
            <person name="Ravi A."/>
            <person name="Getino M."/>
            <person name="Pursley I."/>
            <person name="Horton D.L."/>
            <person name="Alikhan N.F."/>
            <person name="Baker D."/>
            <person name="Gharbi K."/>
            <person name="Hall N."/>
            <person name="Watson M."/>
            <person name="Adriaenssens E.M."/>
            <person name="Foster-Nyarko E."/>
            <person name="Jarju S."/>
            <person name="Secka A."/>
            <person name="Antonio M."/>
            <person name="Oren A."/>
            <person name="Chaudhuri R.R."/>
            <person name="La Ragione R."/>
            <person name="Hildebrand F."/>
            <person name="Pallen M.J."/>
        </authorList>
    </citation>
    <scope>NUCLEOTIDE SEQUENCE</scope>
    <source>
        <strain evidence="8">CHK187-11901</strain>
    </source>
</reference>
<evidence type="ECO:0000256" key="3">
    <source>
        <dbReference type="ARBA" id="ARBA00022692"/>
    </source>
</evidence>
<comment type="caution">
    <text evidence="8">The sequence shown here is derived from an EMBL/GenBank/DDBJ whole genome shotgun (WGS) entry which is preliminary data.</text>
</comment>
<dbReference type="Proteomes" id="UP000823896">
    <property type="component" value="Unassembled WGS sequence"/>
</dbReference>
<feature type="transmembrane region" description="Helical" evidence="6">
    <location>
        <begin position="83"/>
        <end position="106"/>
    </location>
</feature>
<gene>
    <name evidence="8" type="ORF">H9702_03630</name>
</gene>
<feature type="transmembrane region" description="Helical" evidence="6">
    <location>
        <begin position="171"/>
        <end position="197"/>
    </location>
</feature>
<dbReference type="InterPro" id="IPR038078">
    <property type="entry name" value="PhoU-like_sf"/>
</dbReference>
<dbReference type="PANTHER" id="PTHR10010:SF46">
    <property type="entry name" value="SODIUM-DEPENDENT PHOSPHATE TRANSPORT PROTEIN 2B"/>
    <property type="match status" value="1"/>
</dbReference>
<evidence type="ECO:0000259" key="7">
    <source>
        <dbReference type="Pfam" id="PF01895"/>
    </source>
</evidence>
<feature type="transmembrane region" description="Helical" evidence="6">
    <location>
        <begin position="6"/>
        <end position="30"/>
    </location>
</feature>
<protein>
    <submittedName>
        <fullName evidence="8">Na/Pi cotransporter family protein</fullName>
    </submittedName>
</protein>
<sequence length="548" mass="59394">MSMNELSALFSFIGGLGMFLFGMHIMSDGLQKSAGEKSRRFMSILADSRLLGVIVGALITAIVQSSSLTTVMAVGFVNAGMMTLTQAVGIIMGANIGTTLTAWLVSMNEWGSALRPQFFAPLLLGIGVALLLSGKEERRTRIGSILAGFGLLFLGLEHMSAAVAPYSESPLFASAFVAIGAHPLLGILTGLAATALLQSSSASLGILQTLAMNGIVTWNSAVYIALGQNIGTCVSALLAGIGAGRNGRCAALIHLLFNVIGAAVCGIGAVIVFAMFPSWGAAPLNSVDLAVFHTCFNIGVTLLLMPFARGLEALALRIVKPKEDQASFAPALDARILETPAFAVESARQEVRRMSGIVLGNIESSRKAIVNRSERAIQRVYENEEVVNRFEKELTHYMVHIDIAALNEHQQLQLRHLLFMVNDLEKISDRCKNLAELSEMMLKENSMFSIGGYEDLQTISAKSSETLEDALSFWQHPDDPKLYRKVKKNGQMVDQLEEQIRDKHIRRLAQHRCQVEAGVLFLDAIGHLQRISSYALNLADYVKEEQDA</sequence>
<feature type="domain" description="PhoU" evidence="7">
    <location>
        <begin position="351"/>
        <end position="437"/>
    </location>
</feature>
<dbReference type="SUPFAM" id="SSF109755">
    <property type="entry name" value="PhoU-like"/>
    <property type="match status" value="1"/>
</dbReference>
<accession>A0A9D2NRI0</accession>
<dbReference type="Gene3D" id="1.20.58.220">
    <property type="entry name" value="Phosphate transport system protein phou homolog 2, domain 2"/>
    <property type="match status" value="1"/>
</dbReference>
<dbReference type="PANTHER" id="PTHR10010">
    <property type="entry name" value="SOLUTE CARRIER FAMILY 34 SODIUM PHOSPHATE , MEMBER 2-RELATED"/>
    <property type="match status" value="1"/>
</dbReference>
<dbReference type="InterPro" id="IPR026022">
    <property type="entry name" value="PhoU_dom"/>
</dbReference>
<keyword evidence="3 6" id="KW-0812">Transmembrane</keyword>
<feature type="transmembrane region" description="Helical" evidence="6">
    <location>
        <begin position="221"/>
        <end position="243"/>
    </location>
</feature>
<dbReference type="EMBL" id="DWWM01000023">
    <property type="protein sequence ID" value="HJC36206.1"/>
    <property type="molecule type" value="Genomic_DNA"/>
</dbReference>
<evidence type="ECO:0000256" key="6">
    <source>
        <dbReference type="SAM" id="Phobius"/>
    </source>
</evidence>
<dbReference type="NCBIfam" id="TIGR00704">
    <property type="entry name" value="NaPi_cotrn_rel"/>
    <property type="match status" value="1"/>
</dbReference>
<evidence type="ECO:0000256" key="5">
    <source>
        <dbReference type="ARBA" id="ARBA00023136"/>
    </source>
</evidence>
<dbReference type="GO" id="GO:0005886">
    <property type="term" value="C:plasma membrane"/>
    <property type="evidence" value="ECO:0007669"/>
    <property type="project" value="UniProtKB-SubCell"/>
</dbReference>
<feature type="transmembrane region" description="Helical" evidence="6">
    <location>
        <begin position="140"/>
        <end position="159"/>
    </location>
</feature>
<name>A0A9D2NRI0_9FIRM</name>
<comment type="subcellular location">
    <subcellularLocation>
        <location evidence="1">Cell membrane</location>
        <topology evidence="1">Multi-pass membrane protein</topology>
    </subcellularLocation>
</comment>
<evidence type="ECO:0000313" key="9">
    <source>
        <dbReference type="Proteomes" id="UP000823896"/>
    </source>
</evidence>
<feature type="transmembrane region" description="Helical" evidence="6">
    <location>
        <begin position="50"/>
        <end position="77"/>
    </location>
</feature>
<feature type="transmembrane region" description="Helical" evidence="6">
    <location>
        <begin position="289"/>
        <end position="308"/>
    </location>
</feature>
<evidence type="ECO:0000256" key="4">
    <source>
        <dbReference type="ARBA" id="ARBA00022989"/>
    </source>
</evidence>
<dbReference type="InterPro" id="IPR004633">
    <property type="entry name" value="NaPi_cotrn-rel/YqeW-like"/>
</dbReference>
<evidence type="ECO:0000313" key="8">
    <source>
        <dbReference type="EMBL" id="HJC36206.1"/>
    </source>
</evidence>
<dbReference type="NCBIfam" id="NF037997">
    <property type="entry name" value="Na_Pi_symport"/>
    <property type="match status" value="1"/>
</dbReference>
<evidence type="ECO:0000256" key="2">
    <source>
        <dbReference type="ARBA" id="ARBA00022475"/>
    </source>
</evidence>
<feature type="domain" description="PhoU" evidence="7">
    <location>
        <begin position="459"/>
        <end position="542"/>
    </location>
</feature>
<reference evidence="8" key="2">
    <citation type="submission" date="2021-04" db="EMBL/GenBank/DDBJ databases">
        <authorList>
            <person name="Gilroy R."/>
        </authorList>
    </citation>
    <scope>NUCLEOTIDE SEQUENCE</scope>
    <source>
        <strain evidence="8">CHK187-11901</strain>
    </source>
</reference>
<dbReference type="GO" id="GO:0005436">
    <property type="term" value="F:sodium:phosphate symporter activity"/>
    <property type="evidence" value="ECO:0007669"/>
    <property type="project" value="InterPro"/>
</dbReference>
<evidence type="ECO:0000256" key="1">
    <source>
        <dbReference type="ARBA" id="ARBA00004651"/>
    </source>
</evidence>
<feature type="transmembrane region" description="Helical" evidence="6">
    <location>
        <begin position="118"/>
        <end position="134"/>
    </location>
</feature>
<dbReference type="InterPro" id="IPR003841">
    <property type="entry name" value="Na/Pi_transpt"/>
</dbReference>